<name>A0AAQ3PMJ9_PASNO</name>
<keyword evidence="2" id="KW-1185">Reference proteome</keyword>
<dbReference type="EMBL" id="CP144745">
    <property type="protein sequence ID" value="WVZ53455.1"/>
    <property type="molecule type" value="Genomic_DNA"/>
</dbReference>
<dbReference type="AlphaFoldDB" id="A0AAQ3PMJ9"/>
<evidence type="ECO:0000313" key="1">
    <source>
        <dbReference type="EMBL" id="WVZ53455.1"/>
    </source>
</evidence>
<evidence type="ECO:0000313" key="2">
    <source>
        <dbReference type="Proteomes" id="UP001341281"/>
    </source>
</evidence>
<proteinExistence type="predicted"/>
<gene>
    <name evidence="1" type="ORF">U9M48_004395</name>
</gene>
<accession>A0AAQ3PMJ9</accession>
<reference evidence="1 2" key="1">
    <citation type="submission" date="2024-02" db="EMBL/GenBank/DDBJ databases">
        <title>High-quality chromosome-scale genome assembly of Pensacola bahiagrass (Paspalum notatum Flugge var. saurae).</title>
        <authorList>
            <person name="Vega J.M."/>
            <person name="Podio M."/>
            <person name="Orjuela J."/>
            <person name="Siena L.A."/>
            <person name="Pessino S.C."/>
            <person name="Combes M.C."/>
            <person name="Mariac C."/>
            <person name="Albertini E."/>
            <person name="Pupilli F."/>
            <person name="Ortiz J.P.A."/>
            <person name="Leblanc O."/>
        </authorList>
    </citation>
    <scope>NUCLEOTIDE SEQUENCE [LARGE SCALE GENOMIC DNA]</scope>
    <source>
        <strain evidence="1">R1</strain>
        <tissue evidence="1">Leaf</tissue>
    </source>
</reference>
<organism evidence="1 2">
    <name type="scientific">Paspalum notatum var. saurae</name>
    <dbReference type="NCBI Taxonomy" id="547442"/>
    <lineage>
        <taxon>Eukaryota</taxon>
        <taxon>Viridiplantae</taxon>
        <taxon>Streptophyta</taxon>
        <taxon>Embryophyta</taxon>
        <taxon>Tracheophyta</taxon>
        <taxon>Spermatophyta</taxon>
        <taxon>Magnoliopsida</taxon>
        <taxon>Liliopsida</taxon>
        <taxon>Poales</taxon>
        <taxon>Poaceae</taxon>
        <taxon>PACMAD clade</taxon>
        <taxon>Panicoideae</taxon>
        <taxon>Andropogonodae</taxon>
        <taxon>Paspaleae</taxon>
        <taxon>Paspalinae</taxon>
        <taxon>Paspalum</taxon>
    </lineage>
</organism>
<sequence>MVCTEQGPYLTCHLEVTHSLIIHGTKTGKEKVNSLGIRLMLSHNLKRITLSHWKHRESRTLSSIPYVLTLANKEHLQSKS</sequence>
<protein>
    <submittedName>
        <fullName evidence="1">Uncharacterized protein</fullName>
    </submittedName>
</protein>
<dbReference type="Proteomes" id="UP001341281">
    <property type="component" value="Chromosome 01"/>
</dbReference>